<protein>
    <submittedName>
        <fullName evidence="1">Uncharacterized protein</fullName>
    </submittedName>
</protein>
<reference evidence="1" key="1">
    <citation type="journal article" date="2015" name="Nature">
        <title>Complex archaea that bridge the gap between prokaryotes and eukaryotes.</title>
        <authorList>
            <person name="Spang A."/>
            <person name="Saw J.H."/>
            <person name="Jorgensen S.L."/>
            <person name="Zaremba-Niedzwiedzka K."/>
            <person name="Martijn J."/>
            <person name="Lind A.E."/>
            <person name="van Eijk R."/>
            <person name="Schleper C."/>
            <person name="Guy L."/>
            <person name="Ettema T.J."/>
        </authorList>
    </citation>
    <scope>NUCLEOTIDE SEQUENCE</scope>
</reference>
<proteinExistence type="predicted"/>
<dbReference type="EMBL" id="LAZR01010549">
    <property type="protein sequence ID" value="KKM66357.1"/>
    <property type="molecule type" value="Genomic_DNA"/>
</dbReference>
<evidence type="ECO:0000313" key="1">
    <source>
        <dbReference type="EMBL" id="KKM66357.1"/>
    </source>
</evidence>
<organism evidence="1">
    <name type="scientific">marine sediment metagenome</name>
    <dbReference type="NCBI Taxonomy" id="412755"/>
    <lineage>
        <taxon>unclassified sequences</taxon>
        <taxon>metagenomes</taxon>
        <taxon>ecological metagenomes</taxon>
    </lineage>
</organism>
<gene>
    <name evidence="1" type="ORF">LCGC14_1481980</name>
</gene>
<accession>A0A0F9MB37</accession>
<comment type="caution">
    <text evidence="1">The sequence shown here is derived from an EMBL/GenBank/DDBJ whole genome shotgun (WGS) entry which is preliminary data.</text>
</comment>
<sequence length="208" mass="24871">MKKDPLSIINTMVLNLNLLEPSQQYNINELKFLKDLNLHWVTIKKYINIISLIQKYAPKIDIKDSKFNIIYSDIYNRLNDKEKCILWLYNRRAIDQDSAVELGQRFEKIIDNSIGYLFERTYDNKFYLNEVGKNIYNSIKQDILSLIYEDKSINEIFFEKRDMIEVFFSQVWINYSLSDTQEGSIIIPREGRNVFDHVKTEEDLIINF</sequence>
<name>A0A0F9MB37_9ZZZZ</name>
<dbReference type="AlphaFoldDB" id="A0A0F9MB37"/>